<dbReference type="SUPFAM" id="SSF53474">
    <property type="entry name" value="alpha/beta-Hydrolases"/>
    <property type="match status" value="1"/>
</dbReference>
<evidence type="ECO:0000256" key="6">
    <source>
        <dbReference type="ARBA" id="ARBA00023180"/>
    </source>
</evidence>
<dbReference type="EMBL" id="VVIM01000005">
    <property type="protein sequence ID" value="KAB0798998.1"/>
    <property type="molecule type" value="Genomic_DNA"/>
</dbReference>
<keyword evidence="5" id="KW-0443">Lipid metabolism</keyword>
<evidence type="ECO:0000256" key="4">
    <source>
        <dbReference type="ARBA" id="ARBA00022963"/>
    </source>
</evidence>
<feature type="active site" description="Charge relay system" evidence="8">
    <location>
        <position position="394"/>
    </location>
</feature>
<evidence type="ECO:0000256" key="3">
    <source>
        <dbReference type="ARBA" id="ARBA00022801"/>
    </source>
</evidence>
<dbReference type="PIRSF" id="PIRSF000862">
    <property type="entry name" value="Steryl_ester_lip"/>
    <property type="match status" value="1"/>
</dbReference>
<reference evidence="10 11" key="1">
    <citation type="journal article" date="2018" name="Elife">
        <title>Firefly genomes illuminate parallel origins of bioluminescence in beetles.</title>
        <authorList>
            <person name="Fallon T.R."/>
            <person name="Lower S.E."/>
            <person name="Chang C.H."/>
            <person name="Bessho-Uehara M."/>
            <person name="Martin G.J."/>
            <person name="Bewick A.J."/>
            <person name="Behringer M."/>
            <person name="Debat H.J."/>
            <person name="Wong I."/>
            <person name="Day J.C."/>
            <person name="Suvorov A."/>
            <person name="Silva C.J."/>
            <person name="Stanger-Hall K.F."/>
            <person name="Hall D.W."/>
            <person name="Schmitz R.J."/>
            <person name="Nelson D.R."/>
            <person name="Lewis S.M."/>
            <person name="Shigenobu S."/>
            <person name="Bybee S.M."/>
            <person name="Larracuente A.M."/>
            <person name="Oba Y."/>
            <person name="Weng J.K."/>
        </authorList>
    </citation>
    <scope>NUCLEOTIDE SEQUENCE [LARGE SCALE GENOMIC DNA]</scope>
    <source>
        <strain evidence="10">1611_PpyrPB1</strain>
        <tissue evidence="10">Whole body</tissue>
    </source>
</reference>
<feature type="domain" description="Partial AB-hydrolase lipase" evidence="9">
    <location>
        <begin position="57"/>
        <end position="115"/>
    </location>
</feature>
<dbReference type="InterPro" id="IPR006693">
    <property type="entry name" value="AB_hydrolase_lipase"/>
</dbReference>
<dbReference type="OrthoDB" id="9974421at2759"/>
<dbReference type="Proteomes" id="UP000327044">
    <property type="component" value="Unassembled WGS sequence"/>
</dbReference>
<accession>A0A5N4AP54</accession>
<evidence type="ECO:0000259" key="9">
    <source>
        <dbReference type="Pfam" id="PF04083"/>
    </source>
</evidence>
<keyword evidence="3 7" id="KW-0378">Hydrolase</keyword>
<dbReference type="GO" id="GO:0016042">
    <property type="term" value="P:lipid catabolic process"/>
    <property type="evidence" value="ECO:0007669"/>
    <property type="project" value="UniProtKB-KW"/>
</dbReference>
<dbReference type="GO" id="GO:0016788">
    <property type="term" value="F:hydrolase activity, acting on ester bonds"/>
    <property type="evidence" value="ECO:0007669"/>
    <property type="project" value="InterPro"/>
</dbReference>
<dbReference type="AlphaFoldDB" id="A0A5N4AP54"/>
<dbReference type="InParanoid" id="A0A5N4AP54"/>
<dbReference type="FunFam" id="3.40.50.1820:FF:000057">
    <property type="entry name" value="Lipase"/>
    <property type="match status" value="1"/>
</dbReference>
<keyword evidence="6" id="KW-0325">Glycoprotein</keyword>
<sequence>MTAIRWRLLITACVIAIAAFLIVKSNKNNVCTTFEDYYSDRDKNPNCYYNPDHELEVPDIARRHGYPIEIYNVTTSDGYILTVFRIPHGRLSNKTSKKPLFLQHGITLNAGSFLIIGKKSLGFMLADAGYDVWLGNFRGSRYSNNHTHLDHRSESYWNFSFHENGVFDLDAQINLISTVTRRKIIYVGFSMGTTAAYIYFSTYPDQDKLKFFVGLAPVTYVEDVWVMKVLLRPWTLVAGFVQRLTHGRMYPRPFMPFYLYKLICFPYPFQIKMCQMIDMLIMGLNYEENDPETLPVSLLYNSDAVSVNTFWHFYQLVHANKFQYFDYGESGNLEKYNRSTPPLYDLSKVNVENHLFYAENDKLAPVKNVKRLFGDLPKTHIHKFYQVKDERFNHIDFVSGKNADRLVYRPVINLLNAIKEAENP</sequence>
<evidence type="ECO:0000313" key="10">
    <source>
        <dbReference type="EMBL" id="KAB0798998.1"/>
    </source>
</evidence>
<evidence type="ECO:0000256" key="1">
    <source>
        <dbReference type="ARBA" id="ARBA00010701"/>
    </source>
</evidence>
<evidence type="ECO:0000313" key="11">
    <source>
        <dbReference type="Proteomes" id="UP000327044"/>
    </source>
</evidence>
<evidence type="ECO:0000256" key="8">
    <source>
        <dbReference type="PIRSR" id="PIRSR000862-1"/>
    </source>
</evidence>
<feature type="active site" description="Nucleophile" evidence="8">
    <location>
        <position position="190"/>
    </location>
</feature>
<evidence type="ECO:0000256" key="5">
    <source>
        <dbReference type="ARBA" id="ARBA00023098"/>
    </source>
</evidence>
<dbReference type="InterPro" id="IPR025483">
    <property type="entry name" value="Lipase_euk"/>
</dbReference>
<evidence type="ECO:0000256" key="7">
    <source>
        <dbReference type="PIRNR" id="PIRNR000862"/>
    </source>
</evidence>
<dbReference type="Pfam" id="PF04083">
    <property type="entry name" value="Abhydro_lipase"/>
    <property type="match status" value="1"/>
</dbReference>
<keyword evidence="4 7" id="KW-0442">Lipid degradation</keyword>
<dbReference type="Gene3D" id="3.40.50.1820">
    <property type="entry name" value="alpha/beta hydrolase"/>
    <property type="match status" value="1"/>
</dbReference>
<organism evidence="10 11">
    <name type="scientific">Photinus pyralis</name>
    <name type="common">Common eastern firefly</name>
    <name type="synonym">Lampyris pyralis</name>
    <dbReference type="NCBI Taxonomy" id="7054"/>
    <lineage>
        <taxon>Eukaryota</taxon>
        <taxon>Metazoa</taxon>
        <taxon>Ecdysozoa</taxon>
        <taxon>Arthropoda</taxon>
        <taxon>Hexapoda</taxon>
        <taxon>Insecta</taxon>
        <taxon>Pterygota</taxon>
        <taxon>Neoptera</taxon>
        <taxon>Endopterygota</taxon>
        <taxon>Coleoptera</taxon>
        <taxon>Polyphaga</taxon>
        <taxon>Elateriformia</taxon>
        <taxon>Elateroidea</taxon>
        <taxon>Lampyridae</taxon>
        <taxon>Lampyrinae</taxon>
        <taxon>Photinus</taxon>
    </lineage>
</organism>
<comment type="caution">
    <text evidence="10">The sequence shown here is derived from an EMBL/GenBank/DDBJ whole genome shotgun (WGS) entry which is preliminary data.</text>
</comment>
<comment type="similarity">
    <text evidence="1 7">Belongs to the AB hydrolase superfamily. Lipase family.</text>
</comment>
<feature type="active site" description="Charge relay system" evidence="8">
    <location>
        <position position="361"/>
    </location>
</feature>
<dbReference type="PANTHER" id="PTHR11005">
    <property type="entry name" value="LYSOSOMAL ACID LIPASE-RELATED"/>
    <property type="match status" value="1"/>
</dbReference>
<keyword evidence="11" id="KW-1185">Reference proteome</keyword>
<dbReference type="InterPro" id="IPR029058">
    <property type="entry name" value="AB_hydrolase_fold"/>
</dbReference>
<keyword evidence="2" id="KW-0732">Signal</keyword>
<gene>
    <name evidence="10" type="ORF">PPYR_06878</name>
</gene>
<evidence type="ECO:0000256" key="2">
    <source>
        <dbReference type="ARBA" id="ARBA00022729"/>
    </source>
</evidence>
<protein>
    <recommendedName>
        <fullName evidence="7">Lipase</fullName>
    </recommendedName>
</protein>
<proteinExistence type="inferred from homology"/>
<name>A0A5N4AP54_PHOPY</name>